<dbReference type="PANTHER" id="PTHR24223:SF443">
    <property type="entry name" value="MULTIDRUG-RESISTANCE LIKE PROTEIN 1, ISOFORM I"/>
    <property type="match status" value="1"/>
</dbReference>
<dbReference type="InterPro" id="IPR011527">
    <property type="entry name" value="ABC1_TM_dom"/>
</dbReference>
<dbReference type="GO" id="GO:0008610">
    <property type="term" value="P:lipid biosynthetic process"/>
    <property type="evidence" value="ECO:0007669"/>
    <property type="project" value="InterPro"/>
</dbReference>
<sequence length="957" mass="108569">MMTIPLSLFIPPPILLAHLQFGRIYQIWLHTGVVPGLGRLEYLINTPRQHRTHHTSAISSGQSGNYGGLLMIWDLYWRVNYCAIHGIVVAIGLYVVADHPLVRYFPENSVPLLIGVLFTLISIGIIFDQSSIAPLVEMVRCLLYYPFDKYYVSRWVETSMPGHLIPVTEGYGQSYHTLLPKVTDNSSRQSNRRLLYIVLAFSAWLIMIIVYTLRLRTIGGDLKIMAIPLSLIIPPPILLAHMQFGRIYQIWLHTGLVPGLGRLEYLINTPLQHRAHHRSISSGQSGNYGGLLMIWDRMFGTYIHTITRDVNGITCSGITYNVIALQCSYFYKVLCPKLTMVSGVPNNIKTLLRKPEFVQGITKISLFIDKHEIDDKYDPSIAYWRLNYCAIHGFVVTIGVYAVADHPLVRPIAPLVEMVRCLLYFPFDKYYVSRWVETSMLGYLTPFIEGYGQSYHTLLPKVTDKSNRQSNRQLLYIVLAFSAWLIMMIAYTLTTPIMDSFPDFGAGFEETALVLPYIPSLILFVTSLYEWHNRSPEVITSRGSSHPTTWTLLSITKINSSPENQSSFLSQLTFSWFTPMIMNGYRKPLTTEDMWSLSTQNRTNVFIKQFNKHWKPIQQNSAKHAINIFPVILKTYWPTLVIIGFIKLVISLLTFTQPLLLDRLITFITSQATTDTGEPVWRGYMYAGLMFVSPVLGSVLSVKYKYIENVMIMKIKACVTSAIYDKSLRLSSAGRNSHTIGDLVSLVGIDMYYLASFIMYFNNLWLSPTTVIIATWLLWAQLGAATLAGVAVMILLVPINSVVMTRENKLWRKIIELTASRVSVVAEMINNMKVLKLYAWEPAFIKRVSERRASECREVINVMVVGVIKNAITTASPYLCKVSVKRMNKYLKANEVNESFVDHKPNQRTPIIVKNASFKWDNNCDDSVLKNINIEIESQSLVAVVGRVGAGKSSLLS</sequence>
<feature type="non-terminal residue" evidence="12">
    <location>
        <position position="1"/>
    </location>
</feature>
<evidence type="ECO:0000256" key="2">
    <source>
        <dbReference type="ARBA" id="ARBA00022448"/>
    </source>
</evidence>
<evidence type="ECO:0000256" key="9">
    <source>
        <dbReference type="SAM" id="Phobius"/>
    </source>
</evidence>
<evidence type="ECO:0000256" key="3">
    <source>
        <dbReference type="ARBA" id="ARBA00022692"/>
    </source>
</evidence>
<feature type="transmembrane region" description="Helical" evidence="9">
    <location>
        <begin position="684"/>
        <end position="704"/>
    </location>
</feature>
<feature type="transmembrane region" description="Helical" evidence="9">
    <location>
        <begin position="225"/>
        <end position="244"/>
    </location>
</feature>
<evidence type="ECO:0000256" key="5">
    <source>
        <dbReference type="ARBA" id="ARBA00022741"/>
    </source>
</evidence>
<feature type="transmembrane region" description="Helical" evidence="9">
    <location>
        <begin position="109"/>
        <end position="127"/>
    </location>
</feature>
<evidence type="ECO:0000256" key="7">
    <source>
        <dbReference type="ARBA" id="ARBA00022989"/>
    </source>
</evidence>
<evidence type="ECO:0000256" key="4">
    <source>
        <dbReference type="ARBA" id="ARBA00022737"/>
    </source>
</evidence>
<feature type="transmembrane region" description="Helical" evidence="9">
    <location>
        <begin position="636"/>
        <end position="655"/>
    </location>
</feature>
<dbReference type="GO" id="GO:0005524">
    <property type="term" value="F:ATP binding"/>
    <property type="evidence" value="ECO:0007669"/>
    <property type="project" value="UniProtKB-KW"/>
</dbReference>
<keyword evidence="7 9" id="KW-1133">Transmembrane helix</keyword>
<dbReference type="GO" id="GO:0005506">
    <property type="term" value="F:iron ion binding"/>
    <property type="evidence" value="ECO:0007669"/>
    <property type="project" value="InterPro"/>
</dbReference>
<dbReference type="OrthoDB" id="6514538at2759"/>
<proteinExistence type="predicted"/>
<evidence type="ECO:0000313" key="12">
    <source>
        <dbReference type="EMBL" id="CAD7627730.1"/>
    </source>
</evidence>
<dbReference type="InterPro" id="IPR006694">
    <property type="entry name" value="Fatty_acid_hydroxylase"/>
</dbReference>
<accession>A0A7R9KQW8</accession>
<evidence type="ECO:0000313" key="13">
    <source>
        <dbReference type="Proteomes" id="UP000759131"/>
    </source>
</evidence>
<dbReference type="PROSITE" id="PS50929">
    <property type="entry name" value="ABC_TM1F"/>
    <property type="match status" value="1"/>
</dbReference>
<dbReference type="SUPFAM" id="SSF90123">
    <property type="entry name" value="ABC transporter transmembrane region"/>
    <property type="match status" value="1"/>
</dbReference>
<dbReference type="InterPro" id="IPR036640">
    <property type="entry name" value="ABC1_TM_sf"/>
</dbReference>
<evidence type="ECO:0000256" key="8">
    <source>
        <dbReference type="ARBA" id="ARBA00023136"/>
    </source>
</evidence>
<protein>
    <recommendedName>
        <fullName evidence="11">ABC transmembrane type-1 domain-containing protein</fullName>
    </recommendedName>
</protein>
<keyword evidence="6" id="KW-0067">ATP-binding</keyword>
<dbReference type="Gene3D" id="3.40.50.300">
    <property type="entry name" value="P-loop containing nucleotide triphosphate hydrolases"/>
    <property type="match status" value="1"/>
</dbReference>
<dbReference type="Pfam" id="PF04116">
    <property type="entry name" value="FA_hydroxylase"/>
    <property type="match status" value="2"/>
</dbReference>
<keyword evidence="8 9" id="KW-0472">Membrane</keyword>
<keyword evidence="13" id="KW-1185">Reference proteome</keyword>
<organism evidence="12">
    <name type="scientific">Medioppia subpectinata</name>
    <dbReference type="NCBI Taxonomy" id="1979941"/>
    <lineage>
        <taxon>Eukaryota</taxon>
        <taxon>Metazoa</taxon>
        <taxon>Ecdysozoa</taxon>
        <taxon>Arthropoda</taxon>
        <taxon>Chelicerata</taxon>
        <taxon>Arachnida</taxon>
        <taxon>Acari</taxon>
        <taxon>Acariformes</taxon>
        <taxon>Sarcoptiformes</taxon>
        <taxon>Oribatida</taxon>
        <taxon>Brachypylina</taxon>
        <taxon>Oppioidea</taxon>
        <taxon>Oppiidae</taxon>
        <taxon>Medioppia</taxon>
    </lineage>
</organism>
<keyword evidence="10" id="KW-0732">Signal</keyword>
<keyword evidence="5" id="KW-0547">Nucleotide-binding</keyword>
<feature type="signal peptide" evidence="10">
    <location>
        <begin position="1"/>
        <end position="17"/>
    </location>
</feature>
<feature type="transmembrane region" description="Helical" evidence="9">
    <location>
        <begin position="79"/>
        <end position="97"/>
    </location>
</feature>
<comment type="subcellular location">
    <subcellularLocation>
        <location evidence="1">Endomembrane system</location>
        <topology evidence="1">Multi-pass membrane protein</topology>
    </subcellularLocation>
</comment>
<dbReference type="Gene3D" id="1.20.1560.10">
    <property type="entry name" value="ABC transporter type 1, transmembrane domain"/>
    <property type="match status" value="1"/>
</dbReference>
<feature type="transmembrane region" description="Helical" evidence="9">
    <location>
        <begin position="514"/>
        <end position="532"/>
    </location>
</feature>
<evidence type="ECO:0000256" key="10">
    <source>
        <dbReference type="SAM" id="SignalP"/>
    </source>
</evidence>
<dbReference type="InterPro" id="IPR050173">
    <property type="entry name" value="ABC_transporter_C-like"/>
</dbReference>
<dbReference type="GO" id="GO:0140359">
    <property type="term" value="F:ABC-type transporter activity"/>
    <property type="evidence" value="ECO:0007669"/>
    <property type="project" value="InterPro"/>
</dbReference>
<name>A0A7R9KQW8_9ACAR</name>
<dbReference type="GO" id="GO:0016491">
    <property type="term" value="F:oxidoreductase activity"/>
    <property type="evidence" value="ECO:0007669"/>
    <property type="project" value="InterPro"/>
</dbReference>
<dbReference type="EMBL" id="CAJPIZ010004995">
    <property type="protein sequence ID" value="CAG2108160.1"/>
    <property type="molecule type" value="Genomic_DNA"/>
</dbReference>
<evidence type="ECO:0000256" key="6">
    <source>
        <dbReference type="ARBA" id="ARBA00022840"/>
    </source>
</evidence>
<dbReference type="PANTHER" id="PTHR24223">
    <property type="entry name" value="ATP-BINDING CASSETTE SUB-FAMILY C"/>
    <property type="match status" value="1"/>
</dbReference>
<keyword evidence="4" id="KW-0677">Repeat</keyword>
<feature type="transmembrane region" description="Helical" evidence="9">
    <location>
        <begin position="773"/>
        <end position="803"/>
    </location>
</feature>
<evidence type="ECO:0000259" key="11">
    <source>
        <dbReference type="PROSITE" id="PS50929"/>
    </source>
</evidence>
<keyword evidence="2" id="KW-0813">Transport</keyword>
<feature type="domain" description="ABC transmembrane type-1" evidence="11">
    <location>
        <begin position="641"/>
        <end position="868"/>
    </location>
</feature>
<reference evidence="12" key="1">
    <citation type="submission" date="2020-11" db="EMBL/GenBank/DDBJ databases">
        <authorList>
            <person name="Tran Van P."/>
        </authorList>
    </citation>
    <scope>NUCLEOTIDE SEQUENCE</scope>
</reference>
<dbReference type="AlphaFoldDB" id="A0A7R9KQW8"/>
<feature type="transmembrane region" description="Helical" evidence="9">
    <location>
        <begin position="194"/>
        <end position="213"/>
    </location>
</feature>
<dbReference type="InterPro" id="IPR027417">
    <property type="entry name" value="P-loop_NTPase"/>
</dbReference>
<feature type="chain" id="PRO_5035591785" description="ABC transmembrane type-1 domain-containing protein" evidence="10">
    <location>
        <begin position="18"/>
        <end position="957"/>
    </location>
</feature>
<gene>
    <name evidence="12" type="ORF">OSB1V03_LOCUS8155</name>
</gene>
<dbReference type="Proteomes" id="UP000759131">
    <property type="component" value="Unassembled WGS sequence"/>
</dbReference>
<dbReference type="GO" id="GO:0016020">
    <property type="term" value="C:membrane"/>
    <property type="evidence" value="ECO:0007669"/>
    <property type="project" value="InterPro"/>
</dbReference>
<keyword evidence="3 9" id="KW-0812">Transmembrane</keyword>
<evidence type="ECO:0000256" key="1">
    <source>
        <dbReference type="ARBA" id="ARBA00004127"/>
    </source>
</evidence>
<dbReference type="EMBL" id="OC859570">
    <property type="protein sequence ID" value="CAD7627730.1"/>
    <property type="molecule type" value="Genomic_DNA"/>
</dbReference>
<dbReference type="SUPFAM" id="SSF52540">
    <property type="entry name" value="P-loop containing nucleoside triphosphate hydrolases"/>
    <property type="match status" value="1"/>
</dbReference>
<dbReference type="Pfam" id="PF00664">
    <property type="entry name" value="ABC_membrane"/>
    <property type="match status" value="1"/>
</dbReference>
<feature type="transmembrane region" description="Helical" evidence="9">
    <location>
        <begin position="474"/>
        <end position="494"/>
    </location>
</feature>